<evidence type="ECO:0000256" key="1">
    <source>
        <dbReference type="ARBA" id="ARBA00010617"/>
    </source>
</evidence>
<comment type="cofactor">
    <cofactor evidence="5">
        <name>heme</name>
        <dbReference type="ChEBI" id="CHEBI:30413"/>
    </cofactor>
</comment>
<evidence type="ECO:0000256" key="5">
    <source>
        <dbReference type="PIRSR" id="PIRSR602401-1"/>
    </source>
</evidence>
<dbReference type="PRINTS" id="PR00463">
    <property type="entry name" value="EP450I"/>
</dbReference>
<dbReference type="InterPro" id="IPR002401">
    <property type="entry name" value="Cyt_P450_E_grp-I"/>
</dbReference>
<dbReference type="GO" id="GO:0020037">
    <property type="term" value="F:heme binding"/>
    <property type="evidence" value="ECO:0007669"/>
    <property type="project" value="InterPro"/>
</dbReference>
<keyword evidence="6" id="KW-0503">Monooxygenase</keyword>
<reference evidence="7" key="1">
    <citation type="submission" date="2023-04" db="EMBL/GenBank/DDBJ databases">
        <title>Phytophthora fragariaefolia NBRC 109709.</title>
        <authorList>
            <person name="Ichikawa N."/>
            <person name="Sato H."/>
            <person name="Tonouchi N."/>
        </authorList>
    </citation>
    <scope>NUCLEOTIDE SEQUENCE</scope>
    <source>
        <strain evidence="7">NBRC 109709</strain>
    </source>
</reference>
<evidence type="ECO:0000256" key="2">
    <source>
        <dbReference type="ARBA" id="ARBA00022723"/>
    </source>
</evidence>
<dbReference type="PROSITE" id="PS00086">
    <property type="entry name" value="CYTOCHROME_P450"/>
    <property type="match status" value="1"/>
</dbReference>
<dbReference type="Proteomes" id="UP001165121">
    <property type="component" value="Unassembled WGS sequence"/>
</dbReference>
<keyword evidence="2 5" id="KW-0479">Metal-binding</keyword>
<gene>
    <name evidence="7" type="ORF">Pfra01_001489500</name>
</gene>
<name>A0A9W7CUI1_9STRA</name>
<comment type="caution">
    <text evidence="7">The sequence shown here is derived from an EMBL/GenBank/DDBJ whole genome shotgun (WGS) entry which is preliminary data.</text>
</comment>
<dbReference type="InterPro" id="IPR036396">
    <property type="entry name" value="Cyt_P450_sf"/>
</dbReference>
<evidence type="ECO:0000313" key="8">
    <source>
        <dbReference type="Proteomes" id="UP001165121"/>
    </source>
</evidence>
<sequence length="370" mass="41568">MTPIVQQNVLRLQDVLKKASGTKESFDLSKLLQHFTIDTIAEIGFGCKLDTLTSGEVNPFEVAFDDANRISSQRFAMPPWVWKTMRWLNIGGERRLREAINEMNSLLMRLISGAMELAENGEESKEGQTTNNNIVSIIVNRMKNSNQEITATEVRDISLAGLEGGRNTTADAMRWLFHALSHHPHVQKKLRAEIVAKLPKFRESESFVPSHEDIQELPYLEATILELLRLYPAVPCVPYHCGQDTVLADSTFIRANTDIILSLYSAGRLTSIWGEDAAKFSPERFLDDNTGDLLKEPPAKYSAFSDGPRVCLGRNLAMLELKIVVATIVSRFRFVEEPGQDVRPSLDLSIGMKNPLMMRVEPALHEATSW</sequence>
<dbReference type="AlphaFoldDB" id="A0A9W7CUI1"/>
<dbReference type="InterPro" id="IPR017972">
    <property type="entry name" value="Cyt_P450_CS"/>
</dbReference>
<evidence type="ECO:0000313" key="7">
    <source>
        <dbReference type="EMBL" id="GMF43713.1"/>
    </source>
</evidence>
<keyword evidence="8" id="KW-1185">Reference proteome</keyword>
<dbReference type="Pfam" id="PF00067">
    <property type="entry name" value="p450"/>
    <property type="match status" value="1"/>
</dbReference>
<proteinExistence type="inferred from homology"/>
<dbReference type="GO" id="GO:0016705">
    <property type="term" value="F:oxidoreductase activity, acting on paired donors, with incorporation or reduction of molecular oxygen"/>
    <property type="evidence" value="ECO:0007669"/>
    <property type="project" value="InterPro"/>
</dbReference>
<accession>A0A9W7CUI1</accession>
<protein>
    <submittedName>
        <fullName evidence="7">Unnamed protein product</fullName>
    </submittedName>
</protein>
<dbReference type="SUPFAM" id="SSF48264">
    <property type="entry name" value="Cytochrome P450"/>
    <property type="match status" value="1"/>
</dbReference>
<dbReference type="GO" id="GO:0004497">
    <property type="term" value="F:monooxygenase activity"/>
    <property type="evidence" value="ECO:0007669"/>
    <property type="project" value="UniProtKB-KW"/>
</dbReference>
<keyword evidence="5 6" id="KW-0349">Heme</keyword>
<evidence type="ECO:0000256" key="4">
    <source>
        <dbReference type="ARBA" id="ARBA00023004"/>
    </source>
</evidence>
<comment type="similarity">
    <text evidence="1 6">Belongs to the cytochrome P450 family.</text>
</comment>
<dbReference type="PRINTS" id="PR00385">
    <property type="entry name" value="P450"/>
</dbReference>
<evidence type="ECO:0000256" key="3">
    <source>
        <dbReference type="ARBA" id="ARBA00023002"/>
    </source>
</evidence>
<organism evidence="7 8">
    <name type="scientific">Phytophthora fragariaefolia</name>
    <dbReference type="NCBI Taxonomy" id="1490495"/>
    <lineage>
        <taxon>Eukaryota</taxon>
        <taxon>Sar</taxon>
        <taxon>Stramenopiles</taxon>
        <taxon>Oomycota</taxon>
        <taxon>Peronosporomycetes</taxon>
        <taxon>Peronosporales</taxon>
        <taxon>Peronosporaceae</taxon>
        <taxon>Phytophthora</taxon>
    </lineage>
</organism>
<dbReference type="InterPro" id="IPR001128">
    <property type="entry name" value="Cyt_P450"/>
</dbReference>
<dbReference type="GO" id="GO:0006629">
    <property type="term" value="P:lipid metabolic process"/>
    <property type="evidence" value="ECO:0007669"/>
    <property type="project" value="UniProtKB-ARBA"/>
</dbReference>
<dbReference type="EMBL" id="BSXT01001582">
    <property type="protein sequence ID" value="GMF43713.1"/>
    <property type="molecule type" value="Genomic_DNA"/>
</dbReference>
<keyword evidence="4 5" id="KW-0408">Iron</keyword>
<keyword evidence="3 6" id="KW-0560">Oxidoreductase</keyword>
<dbReference type="PANTHER" id="PTHR24296">
    <property type="entry name" value="CYTOCHROME P450"/>
    <property type="match status" value="1"/>
</dbReference>
<dbReference type="OrthoDB" id="1470350at2759"/>
<dbReference type="GO" id="GO:0005506">
    <property type="term" value="F:iron ion binding"/>
    <property type="evidence" value="ECO:0007669"/>
    <property type="project" value="InterPro"/>
</dbReference>
<feature type="binding site" description="axial binding residue" evidence="5">
    <location>
        <position position="311"/>
    </location>
    <ligand>
        <name>heme</name>
        <dbReference type="ChEBI" id="CHEBI:30413"/>
    </ligand>
    <ligandPart>
        <name>Fe</name>
        <dbReference type="ChEBI" id="CHEBI:18248"/>
    </ligandPart>
</feature>
<dbReference type="Gene3D" id="1.10.630.10">
    <property type="entry name" value="Cytochrome P450"/>
    <property type="match status" value="1"/>
</dbReference>
<evidence type="ECO:0000256" key="6">
    <source>
        <dbReference type="RuleBase" id="RU000461"/>
    </source>
</evidence>